<dbReference type="AlphaFoldDB" id="A0A328ULA9"/>
<protein>
    <recommendedName>
        <fullName evidence="3">UPF0122 protein DPQ25_01885</fullName>
    </recommendedName>
</protein>
<dbReference type="GO" id="GO:0003677">
    <property type="term" value="F:DNA binding"/>
    <property type="evidence" value="ECO:0007669"/>
    <property type="project" value="UniProtKB-KW"/>
</dbReference>
<keyword evidence="5" id="KW-1185">Reference proteome</keyword>
<evidence type="ECO:0000256" key="2">
    <source>
        <dbReference type="ARBA" id="ARBA00024764"/>
    </source>
</evidence>
<keyword evidence="4" id="KW-0238">DNA-binding</keyword>
<reference evidence="4 5" key="1">
    <citation type="submission" date="2018-06" db="EMBL/GenBank/DDBJ databases">
        <title>Noncontiguous genome sequence of Ruminococcaceae bacterium ASD2818.</title>
        <authorList>
            <person name="Chaplin A.V."/>
            <person name="Sokolova S.R."/>
            <person name="Kochetkova T.O."/>
            <person name="Goltsov A.Y."/>
            <person name="Trofimov D.Y."/>
            <person name="Efimov B.A."/>
        </authorList>
    </citation>
    <scope>NUCLEOTIDE SEQUENCE [LARGE SCALE GENOMIC DNA]</scope>
    <source>
        <strain evidence="4 5">ASD2818</strain>
    </source>
</reference>
<dbReference type="PANTHER" id="PTHR40083:SF1">
    <property type="entry name" value="UPF0122 PROTEIN YLXM"/>
    <property type="match status" value="1"/>
</dbReference>
<dbReference type="InterPro" id="IPR054831">
    <property type="entry name" value="UPF0122_fam_protein"/>
</dbReference>
<dbReference type="InterPro" id="IPR036388">
    <property type="entry name" value="WH-like_DNA-bd_sf"/>
</dbReference>
<evidence type="ECO:0000256" key="1">
    <source>
        <dbReference type="ARBA" id="ARBA00008720"/>
    </source>
</evidence>
<evidence type="ECO:0000256" key="3">
    <source>
        <dbReference type="HAMAP-Rule" id="MF_00245"/>
    </source>
</evidence>
<dbReference type="Pfam" id="PF04297">
    <property type="entry name" value="UPF0122"/>
    <property type="match status" value="1"/>
</dbReference>
<dbReference type="Gene3D" id="1.10.10.10">
    <property type="entry name" value="Winged helix-like DNA-binding domain superfamily/Winged helix DNA-binding domain"/>
    <property type="match status" value="1"/>
</dbReference>
<dbReference type="InterPro" id="IPR013324">
    <property type="entry name" value="RNA_pol_sigma_r3/r4-like"/>
</dbReference>
<dbReference type="SUPFAM" id="SSF88659">
    <property type="entry name" value="Sigma3 and sigma4 domains of RNA polymerase sigma factors"/>
    <property type="match status" value="1"/>
</dbReference>
<evidence type="ECO:0000313" key="5">
    <source>
        <dbReference type="Proteomes" id="UP000249377"/>
    </source>
</evidence>
<organism evidence="4 5">
    <name type="scientific">Hydrogeniiclostridium mannosilyticum</name>
    <dbReference type="NCBI Taxonomy" id="2764322"/>
    <lineage>
        <taxon>Bacteria</taxon>
        <taxon>Bacillati</taxon>
        <taxon>Bacillota</taxon>
        <taxon>Clostridia</taxon>
        <taxon>Eubacteriales</taxon>
        <taxon>Acutalibacteraceae</taxon>
        <taxon>Hydrogeniiclostridium</taxon>
    </lineage>
</organism>
<dbReference type="Proteomes" id="UP000249377">
    <property type="component" value="Unassembled WGS sequence"/>
</dbReference>
<evidence type="ECO:0000313" key="4">
    <source>
        <dbReference type="EMBL" id="RAQ30283.1"/>
    </source>
</evidence>
<dbReference type="HAMAP" id="MF_00245">
    <property type="entry name" value="UPF0122"/>
    <property type="match status" value="1"/>
</dbReference>
<proteinExistence type="inferred from homology"/>
<dbReference type="NCBIfam" id="NF045758">
    <property type="entry name" value="YlxM"/>
    <property type="match status" value="1"/>
</dbReference>
<dbReference type="PANTHER" id="PTHR40083">
    <property type="entry name" value="UPF0122 PROTEIN CBO2450/CLC_2298"/>
    <property type="match status" value="1"/>
</dbReference>
<name>A0A328ULA9_9FIRM</name>
<dbReference type="EMBL" id="QLYR01000001">
    <property type="protein sequence ID" value="RAQ30283.1"/>
    <property type="molecule type" value="Genomic_DNA"/>
</dbReference>
<sequence>MAKNLEISFLLDFYGDLLTSKQREVIEYYYNDDLSLAEIADNEGITRQGVRDSIKRAEAQLLEMEQRLGLAKRFREMNTGLERVIELTKEILEYNVHYSCSPQLDSKAREILSIADRLVEESDG</sequence>
<dbReference type="InterPro" id="IPR007394">
    <property type="entry name" value="UPF0122"/>
</dbReference>
<comment type="function">
    <text evidence="2 3">Might take part in the signal recognition particle (SRP) pathway. This is inferred from the conservation of its genetic proximity to ftsY/ffh. May be a regulatory protein.</text>
</comment>
<comment type="caution">
    <text evidence="4">The sequence shown here is derived from an EMBL/GenBank/DDBJ whole genome shotgun (WGS) entry which is preliminary data.</text>
</comment>
<accession>A0A328ULA9</accession>
<comment type="similarity">
    <text evidence="1 3">Belongs to the UPF0122 family.</text>
</comment>
<gene>
    <name evidence="4" type="ORF">DPQ25_01885</name>
</gene>
<dbReference type="RefSeq" id="WP_112331480.1">
    <property type="nucleotide sequence ID" value="NZ_JBKYJQ010000009.1"/>
</dbReference>